<comment type="caution">
    <text evidence="2">The sequence shown here is derived from an EMBL/GenBank/DDBJ whole genome shotgun (WGS) entry which is preliminary data.</text>
</comment>
<evidence type="ECO:0000256" key="1">
    <source>
        <dbReference type="SAM" id="MobiDB-lite"/>
    </source>
</evidence>
<proteinExistence type="predicted"/>
<name>A0ABD0V7E1_DENTH</name>
<sequence length="111" mass="12303">MFWQLETFNVSRRMGFELLQKFKVVHPVFSICKLFSLGGKQGNSFNFGHLNSTSSIKQGNKHPSSAATPPSNQSSNASNPLIYNSSSNGKAWVLYISKCMGVVELQTLIFL</sequence>
<organism evidence="2 3">
    <name type="scientific">Dendrobium thyrsiflorum</name>
    <name type="common">Pinecone-like raceme dendrobium</name>
    <name type="synonym">Orchid</name>
    <dbReference type="NCBI Taxonomy" id="117978"/>
    <lineage>
        <taxon>Eukaryota</taxon>
        <taxon>Viridiplantae</taxon>
        <taxon>Streptophyta</taxon>
        <taxon>Embryophyta</taxon>
        <taxon>Tracheophyta</taxon>
        <taxon>Spermatophyta</taxon>
        <taxon>Magnoliopsida</taxon>
        <taxon>Liliopsida</taxon>
        <taxon>Asparagales</taxon>
        <taxon>Orchidaceae</taxon>
        <taxon>Epidendroideae</taxon>
        <taxon>Malaxideae</taxon>
        <taxon>Dendrobiinae</taxon>
        <taxon>Dendrobium</taxon>
    </lineage>
</organism>
<keyword evidence="3" id="KW-1185">Reference proteome</keyword>
<evidence type="ECO:0000313" key="2">
    <source>
        <dbReference type="EMBL" id="KAL0920671.1"/>
    </source>
</evidence>
<feature type="region of interest" description="Disordered" evidence="1">
    <location>
        <begin position="54"/>
        <end position="81"/>
    </location>
</feature>
<reference evidence="2 3" key="1">
    <citation type="journal article" date="2024" name="Plant Biotechnol. J.">
        <title>Dendrobium thyrsiflorum genome and its molecular insights into genes involved in important horticultural traits.</title>
        <authorList>
            <person name="Chen B."/>
            <person name="Wang J.Y."/>
            <person name="Zheng P.J."/>
            <person name="Li K.L."/>
            <person name="Liang Y.M."/>
            <person name="Chen X.F."/>
            <person name="Zhang C."/>
            <person name="Zhao X."/>
            <person name="He X."/>
            <person name="Zhang G.Q."/>
            <person name="Liu Z.J."/>
            <person name="Xu Q."/>
        </authorList>
    </citation>
    <scope>NUCLEOTIDE SEQUENCE [LARGE SCALE GENOMIC DNA]</scope>
    <source>
        <strain evidence="2">GZMU011</strain>
    </source>
</reference>
<gene>
    <name evidence="2" type="ORF">M5K25_009826</name>
</gene>
<accession>A0ABD0V7E1</accession>
<dbReference type="AlphaFoldDB" id="A0ABD0V7E1"/>
<dbReference type="Proteomes" id="UP001552299">
    <property type="component" value="Unassembled WGS sequence"/>
</dbReference>
<dbReference type="EMBL" id="JANQDX010000008">
    <property type="protein sequence ID" value="KAL0920671.1"/>
    <property type="molecule type" value="Genomic_DNA"/>
</dbReference>
<feature type="compositionally biased region" description="Low complexity" evidence="1">
    <location>
        <begin position="63"/>
        <end position="80"/>
    </location>
</feature>
<protein>
    <submittedName>
        <fullName evidence="2">Uncharacterized protein</fullName>
    </submittedName>
</protein>
<evidence type="ECO:0000313" key="3">
    <source>
        <dbReference type="Proteomes" id="UP001552299"/>
    </source>
</evidence>